<evidence type="ECO:0000313" key="5">
    <source>
        <dbReference type="Proteomes" id="UP001595533"/>
    </source>
</evidence>
<evidence type="ECO:0000256" key="2">
    <source>
        <dbReference type="ARBA" id="ARBA00023315"/>
    </source>
</evidence>
<keyword evidence="5" id="KW-1185">Reference proteome</keyword>
<dbReference type="PROSITE" id="PS51186">
    <property type="entry name" value="GNAT"/>
    <property type="match status" value="1"/>
</dbReference>
<dbReference type="Pfam" id="PF13673">
    <property type="entry name" value="Acetyltransf_10"/>
    <property type="match status" value="1"/>
</dbReference>
<gene>
    <name evidence="4" type="ORF">ACFODZ_11950</name>
</gene>
<accession>A0ABV7JDL8</accession>
<dbReference type="EMBL" id="JBHRTS010000006">
    <property type="protein sequence ID" value="MFC3194954.1"/>
    <property type="molecule type" value="Genomic_DNA"/>
</dbReference>
<reference evidence="5" key="1">
    <citation type="journal article" date="2019" name="Int. J. Syst. Evol. Microbiol.">
        <title>The Global Catalogue of Microorganisms (GCM) 10K type strain sequencing project: providing services to taxonomists for standard genome sequencing and annotation.</title>
        <authorList>
            <consortium name="The Broad Institute Genomics Platform"/>
            <consortium name="The Broad Institute Genome Sequencing Center for Infectious Disease"/>
            <person name="Wu L."/>
            <person name="Ma J."/>
        </authorList>
    </citation>
    <scope>NUCLEOTIDE SEQUENCE [LARGE SCALE GENOMIC DNA]</scope>
    <source>
        <strain evidence="5">KCTC 42953</strain>
    </source>
</reference>
<keyword evidence="2 4" id="KW-0012">Acyltransferase</keyword>
<evidence type="ECO:0000256" key="1">
    <source>
        <dbReference type="ARBA" id="ARBA00022679"/>
    </source>
</evidence>
<protein>
    <submittedName>
        <fullName evidence="4">GNAT family N-acetyltransferase</fullName>
        <ecNumber evidence="4">2.3.-.-</ecNumber>
    </submittedName>
</protein>
<dbReference type="InterPro" id="IPR000182">
    <property type="entry name" value="GNAT_dom"/>
</dbReference>
<dbReference type="InterPro" id="IPR016181">
    <property type="entry name" value="Acyl_CoA_acyltransferase"/>
</dbReference>
<dbReference type="Gene3D" id="3.40.630.30">
    <property type="match status" value="1"/>
</dbReference>
<dbReference type="CDD" id="cd04301">
    <property type="entry name" value="NAT_SF"/>
    <property type="match status" value="1"/>
</dbReference>
<dbReference type="PANTHER" id="PTHR43877">
    <property type="entry name" value="AMINOALKYLPHOSPHONATE N-ACETYLTRANSFERASE-RELATED-RELATED"/>
    <property type="match status" value="1"/>
</dbReference>
<dbReference type="Proteomes" id="UP001595533">
    <property type="component" value="Unassembled WGS sequence"/>
</dbReference>
<dbReference type="PANTHER" id="PTHR43877:SF2">
    <property type="entry name" value="AMINOALKYLPHOSPHONATE N-ACETYLTRANSFERASE-RELATED"/>
    <property type="match status" value="1"/>
</dbReference>
<dbReference type="RefSeq" id="WP_077411912.1">
    <property type="nucleotide sequence ID" value="NZ_JBHRTS010000006.1"/>
</dbReference>
<proteinExistence type="predicted"/>
<name>A0ABV7JDL8_9GAMM</name>
<organism evidence="4 5">
    <name type="scientific">Marinicella sediminis</name>
    <dbReference type="NCBI Taxonomy" id="1792834"/>
    <lineage>
        <taxon>Bacteria</taxon>
        <taxon>Pseudomonadati</taxon>
        <taxon>Pseudomonadota</taxon>
        <taxon>Gammaproteobacteria</taxon>
        <taxon>Lysobacterales</taxon>
        <taxon>Marinicellaceae</taxon>
        <taxon>Marinicella</taxon>
    </lineage>
</organism>
<comment type="caution">
    <text evidence="4">The sequence shown here is derived from an EMBL/GenBank/DDBJ whole genome shotgun (WGS) entry which is preliminary data.</text>
</comment>
<dbReference type="GO" id="GO:0016746">
    <property type="term" value="F:acyltransferase activity"/>
    <property type="evidence" value="ECO:0007669"/>
    <property type="project" value="UniProtKB-KW"/>
</dbReference>
<dbReference type="EC" id="2.3.-.-" evidence="4"/>
<evidence type="ECO:0000259" key="3">
    <source>
        <dbReference type="PROSITE" id="PS51186"/>
    </source>
</evidence>
<evidence type="ECO:0000313" key="4">
    <source>
        <dbReference type="EMBL" id="MFC3194954.1"/>
    </source>
</evidence>
<keyword evidence="1 4" id="KW-0808">Transferase</keyword>
<sequence>MNIQSAQAHHALALSDLAMRSKAHWGYDQTFLQQVKDELTYHPEDCLNHPTFVATEGDQLLGFYQLIRLVDQRYELEAMFVEPAHMGQGIGRQLFQHLARLCVTLGVSEVVIQADPYAEGFYLNEGCVRVGSRPSGSIPGRELPVLLFKVPSANI</sequence>
<feature type="domain" description="N-acetyltransferase" evidence="3">
    <location>
        <begin position="1"/>
        <end position="151"/>
    </location>
</feature>
<dbReference type="SUPFAM" id="SSF55729">
    <property type="entry name" value="Acyl-CoA N-acyltransferases (Nat)"/>
    <property type="match status" value="1"/>
</dbReference>
<dbReference type="InterPro" id="IPR050832">
    <property type="entry name" value="Bact_Acetyltransf"/>
</dbReference>